<organism evidence="4">
    <name type="scientific">uncultured bacterium</name>
    <name type="common">gcode 4</name>
    <dbReference type="NCBI Taxonomy" id="1234023"/>
    <lineage>
        <taxon>Bacteria</taxon>
        <taxon>environmental samples</taxon>
    </lineage>
</organism>
<keyword evidence="4" id="KW-0346">Stress response</keyword>
<comment type="similarity">
    <text evidence="1 2">Belongs to the small heat shock protein (HSP20) family.</text>
</comment>
<evidence type="ECO:0000313" key="4">
    <source>
        <dbReference type="EMBL" id="EKD66735.1"/>
    </source>
</evidence>
<dbReference type="InterPro" id="IPR031107">
    <property type="entry name" value="Small_HSP"/>
</dbReference>
<dbReference type="Gene3D" id="2.60.40.790">
    <property type="match status" value="1"/>
</dbReference>
<dbReference type="CDD" id="cd06464">
    <property type="entry name" value="ACD_sHsps-like"/>
    <property type="match status" value="1"/>
</dbReference>
<accession>K2AFH1</accession>
<name>K2AFH1_9BACT</name>
<dbReference type="PANTHER" id="PTHR11527">
    <property type="entry name" value="HEAT-SHOCK PROTEIN 20 FAMILY MEMBER"/>
    <property type="match status" value="1"/>
</dbReference>
<dbReference type="EMBL" id="AMFJ01021603">
    <property type="protein sequence ID" value="EKD66735.1"/>
    <property type="molecule type" value="Genomic_DNA"/>
</dbReference>
<comment type="caution">
    <text evidence="4">The sequence shown here is derived from an EMBL/GenBank/DDBJ whole genome shotgun (WGS) entry which is preliminary data.</text>
</comment>
<gene>
    <name evidence="4" type="ORF">ACD_49C00017G0007</name>
</gene>
<dbReference type="Pfam" id="PF00011">
    <property type="entry name" value="HSP20"/>
    <property type="match status" value="1"/>
</dbReference>
<dbReference type="AlphaFoldDB" id="K2AFH1"/>
<proteinExistence type="inferred from homology"/>
<dbReference type="PROSITE" id="PS01031">
    <property type="entry name" value="SHSP"/>
    <property type="match status" value="1"/>
</dbReference>
<evidence type="ECO:0000256" key="2">
    <source>
        <dbReference type="RuleBase" id="RU003616"/>
    </source>
</evidence>
<sequence length="143" mass="16110">MFKMFNVKKDEDDSSDSGIDVEIREEDIVEEDVGQVALDIIELEDSIVIVAPLAGVTIDEVDISISKNILTISGNRERPEFYADNQKILVEECFFGPFSRSIIMPENLAFNRIKATMENNLLIVDVPKLQFSSKTIKINKLEG</sequence>
<evidence type="ECO:0000256" key="1">
    <source>
        <dbReference type="PROSITE-ProRule" id="PRU00285"/>
    </source>
</evidence>
<protein>
    <submittedName>
        <fullName evidence="4">Small heat shock protein</fullName>
    </submittedName>
</protein>
<reference evidence="4" key="1">
    <citation type="journal article" date="2012" name="Science">
        <title>Fermentation, hydrogen, and sulfur metabolism in multiple uncultivated bacterial phyla.</title>
        <authorList>
            <person name="Wrighton K.C."/>
            <person name="Thomas B.C."/>
            <person name="Sharon I."/>
            <person name="Miller C.S."/>
            <person name="Castelle C.J."/>
            <person name="VerBerkmoes N.C."/>
            <person name="Wilkins M.J."/>
            <person name="Hettich R.L."/>
            <person name="Lipton M.S."/>
            <person name="Williams K.H."/>
            <person name="Long P.E."/>
            <person name="Banfield J.F."/>
        </authorList>
    </citation>
    <scope>NUCLEOTIDE SEQUENCE [LARGE SCALE GENOMIC DNA]</scope>
</reference>
<dbReference type="InterPro" id="IPR008978">
    <property type="entry name" value="HSP20-like_chaperone"/>
</dbReference>
<dbReference type="InterPro" id="IPR002068">
    <property type="entry name" value="A-crystallin/Hsp20_dom"/>
</dbReference>
<evidence type="ECO:0000259" key="3">
    <source>
        <dbReference type="PROSITE" id="PS01031"/>
    </source>
</evidence>
<feature type="domain" description="SHSP" evidence="3">
    <location>
        <begin position="29"/>
        <end position="143"/>
    </location>
</feature>
<dbReference type="SUPFAM" id="SSF49764">
    <property type="entry name" value="HSP20-like chaperones"/>
    <property type="match status" value="1"/>
</dbReference>